<proteinExistence type="predicted"/>
<protein>
    <submittedName>
        <fullName evidence="1">Uncharacterized protein</fullName>
    </submittedName>
</protein>
<gene>
    <name evidence="1" type="ORF">AVDCRST_MAG71-1398</name>
</gene>
<dbReference type="EMBL" id="CADCUA010000340">
    <property type="protein sequence ID" value="CAA9322807.1"/>
    <property type="molecule type" value="Genomic_DNA"/>
</dbReference>
<reference evidence="1" key="1">
    <citation type="submission" date="2020-02" db="EMBL/GenBank/DDBJ databases">
        <authorList>
            <person name="Meier V. D."/>
        </authorList>
    </citation>
    <scope>NUCLEOTIDE SEQUENCE</scope>
    <source>
        <strain evidence="1">AVDCRST_MAG71</strain>
    </source>
</reference>
<dbReference type="AlphaFoldDB" id="A0A6J4L4N5"/>
<name>A0A6J4L4N5_9GAMM</name>
<sequence>MYSPLNAFHVLGRSAHADRWLRRAILPACRTVRHRMHYSARLNRIVTISDRPSACACRSVQGR</sequence>
<organism evidence="1">
    <name type="scientific">uncultured Lysobacter sp</name>
    <dbReference type="NCBI Taxonomy" id="271060"/>
    <lineage>
        <taxon>Bacteria</taxon>
        <taxon>Pseudomonadati</taxon>
        <taxon>Pseudomonadota</taxon>
        <taxon>Gammaproteobacteria</taxon>
        <taxon>Lysobacterales</taxon>
        <taxon>Lysobacteraceae</taxon>
        <taxon>Lysobacter</taxon>
        <taxon>environmental samples</taxon>
    </lineage>
</organism>
<evidence type="ECO:0000313" key="1">
    <source>
        <dbReference type="EMBL" id="CAA9322807.1"/>
    </source>
</evidence>
<accession>A0A6J4L4N5</accession>